<dbReference type="PANTHER" id="PTHR43646:SF2">
    <property type="entry name" value="GLYCOSYLTRANSFERASE 2-LIKE DOMAIN-CONTAINING PROTEIN"/>
    <property type="match status" value="1"/>
</dbReference>
<keyword evidence="5" id="KW-0472">Membrane</keyword>
<keyword evidence="3" id="KW-0328">Glycosyltransferase</keyword>
<feature type="domain" description="Glycosyltransferase 2-like" evidence="6">
    <location>
        <begin position="6"/>
        <end position="129"/>
    </location>
</feature>
<evidence type="ECO:0000256" key="3">
    <source>
        <dbReference type="ARBA" id="ARBA00022676"/>
    </source>
</evidence>
<dbReference type="RefSeq" id="WP_120108750.1">
    <property type="nucleotide sequence ID" value="NZ_RAHJ01000018.1"/>
</dbReference>
<comment type="caution">
    <text evidence="7">The sequence shown here is derived from an EMBL/GenBank/DDBJ whole genome shotgun (WGS) entry which is preliminary data.</text>
</comment>
<dbReference type="InterPro" id="IPR001173">
    <property type="entry name" value="Glyco_trans_2-like"/>
</dbReference>
<evidence type="ECO:0000256" key="5">
    <source>
        <dbReference type="ARBA" id="ARBA00023136"/>
    </source>
</evidence>
<evidence type="ECO:0000313" key="7">
    <source>
        <dbReference type="EMBL" id="RJX67852.1"/>
    </source>
</evidence>
<dbReference type="GO" id="GO:0005886">
    <property type="term" value="C:plasma membrane"/>
    <property type="evidence" value="ECO:0007669"/>
    <property type="project" value="UniProtKB-SubCell"/>
</dbReference>
<keyword evidence="2" id="KW-1003">Cell membrane</keyword>
<comment type="subcellular location">
    <subcellularLocation>
        <location evidence="1">Cell membrane</location>
    </subcellularLocation>
</comment>
<dbReference type="AlphaFoldDB" id="A0A419R1U2"/>
<sequence length="280" mass="30894">MPPIVVTILAHNEERRLATCLASLPLDAADVAVHVVVNGSTDRTARIAREFAGVTVHEYAEGGKSRSWNRFVLDSAGLEAETYVFVDGDAEVKPGSLAALARTLADNPTANAAAGLPCNGRRASYYREVIMRDHNMFGDLYALRGDFVARMRARGIRLPNDLVGDDGLLAAFAKTDLKNESHWNDAGVAPCPDAGFLCEPTRLNPASLSIQYRRMINYAVRHFQNRIVSDIMRGEGPVGLPRQLSSLYPQYLPQFTPRAHPAWWWFDRLALKRMAEACAA</sequence>
<reference evidence="7 8" key="1">
    <citation type="submission" date="2018-09" db="EMBL/GenBank/DDBJ databases">
        <title>Altererythrobacter sp.Ery1 and Ery12, the genome sequencing of novel strains in genus Alterythrobacter.</title>
        <authorList>
            <person name="Cheng H."/>
            <person name="Wu Y.-H."/>
            <person name="Fang C."/>
            <person name="Xu X.-W."/>
        </authorList>
    </citation>
    <scope>NUCLEOTIDE SEQUENCE [LARGE SCALE GENOMIC DNA]</scope>
    <source>
        <strain evidence="7 8">Ery12</strain>
    </source>
</reference>
<organism evidence="7 8">
    <name type="scientific">Tsuneonella suprasediminis</name>
    <dbReference type="NCBI Taxonomy" id="2306996"/>
    <lineage>
        <taxon>Bacteria</taxon>
        <taxon>Pseudomonadati</taxon>
        <taxon>Pseudomonadota</taxon>
        <taxon>Alphaproteobacteria</taxon>
        <taxon>Sphingomonadales</taxon>
        <taxon>Erythrobacteraceae</taxon>
        <taxon>Tsuneonella</taxon>
    </lineage>
</organism>
<evidence type="ECO:0000256" key="1">
    <source>
        <dbReference type="ARBA" id="ARBA00004236"/>
    </source>
</evidence>
<dbReference type="PANTHER" id="PTHR43646">
    <property type="entry name" value="GLYCOSYLTRANSFERASE"/>
    <property type="match status" value="1"/>
</dbReference>
<evidence type="ECO:0000313" key="8">
    <source>
        <dbReference type="Proteomes" id="UP000284322"/>
    </source>
</evidence>
<proteinExistence type="predicted"/>
<protein>
    <submittedName>
        <fullName evidence="7">Glycosyltransferase family 2 protein</fullName>
    </submittedName>
</protein>
<dbReference type="EMBL" id="RAHJ01000018">
    <property type="protein sequence ID" value="RJX67852.1"/>
    <property type="molecule type" value="Genomic_DNA"/>
</dbReference>
<dbReference type="Proteomes" id="UP000284322">
    <property type="component" value="Unassembled WGS sequence"/>
</dbReference>
<dbReference type="InterPro" id="IPR029044">
    <property type="entry name" value="Nucleotide-diphossugar_trans"/>
</dbReference>
<dbReference type="OrthoDB" id="7248516at2"/>
<dbReference type="GO" id="GO:0016757">
    <property type="term" value="F:glycosyltransferase activity"/>
    <property type="evidence" value="ECO:0007669"/>
    <property type="project" value="UniProtKB-KW"/>
</dbReference>
<evidence type="ECO:0000256" key="4">
    <source>
        <dbReference type="ARBA" id="ARBA00022679"/>
    </source>
</evidence>
<gene>
    <name evidence="7" type="ORF">D6858_07705</name>
</gene>
<evidence type="ECO:0000259" key="6">
    <source>
        <dbReference type="Pfam" id="PF00535"/>
    </source>
</evidence>
<dbReference type="SUPFAM" id="SSF53448">
    <property type="entry name" value="Nucleotide-diphospho-sugar transferases"/>
    <property type="match status" value="1"/>
</dbReference>
<keyword evidence="8" id="KW-1185">Reference proteome</keyword>
<name>A0A419R1U2_9SPHN</name>
<dbReference type="Pfam" id="PF00535">
    <property type="entry name" value="Glycos_transf_2"/>
    <property type="match status" value="1"/>
</dbReference>
<dbReference type="Gene3D" id="3.90.550.10">
    <property type="entry name" value="Spore Coat Polysaccharide Biosynthesis Protein SpsA, Chain A"/>
    <property type="match status" value="1"/>
</dbReference>
<dbReference type="CDD" id="cd00761">
    <property type="entry name" value="Glyco_tranf_GTA_type"/>
    <property type="match status" value="1"/>
</dbReference>
<accession>A0A419R1U2</accession>
<keyword evidence="4 7" id="KW-0808">Transferase</keyword>
<evidence type="ECO:0000256" key="2">
    <source>
        <dbReference type="ARBA" id="ARBA00022475"/>
    </source>
</evidence>